<dbReference type="EMBL" id="PQXN01000401">
    <property type="protein sequence ID" value="TGO45313.1"/>
    <property type="molecule type" value="Genomic_DNA"/>
</dbReference>
<keyword evidence="2" id="KW-1185">Reference proteome</keyword>
<dbReference type="AlphaFoldDB" id="A0A4Z1HJY6"/>
<protein>
    <submittedName>
        <fullName evidence="1">Uncharacterized protein</fullName>
    </submittedName>
</protein>
<sequence>MTSRKEADIKEIIDEIPKLSTFLIRNENINSDTRQYVKTQLENDTKLRKWSPEIKTDIAMTLGDSANGIILLCGRFLWVTCQLDALKRSPTPAMLRQTLKSLPRTLHATYERMLSNIHEDYTDIVVAALKWLVICHEKLTIHELAEAVAAGIDSKSSFNIDNRFRNPGDLLEILGSVVTLNTGYSKARV</sequence>
<evidence type="ECO:0000313" key="1">
    <source>
        <dbReference type="EMBL" id="TGO45313.1"/>
    </source>
</evidence>
<proteinExistence type="predicted"/>
<evidence type="ECO:0000313" key="2">
    <source>
        <dbReference type="Proteomes" id="UP000297527"/>
    </source>
</evidence>
<dbReference type="Proteomes" id="UP000297527">
    <property type="component" value="Unassembled WGS sequence"/>
</dbReference>
<dbReference type="PANTHER" id="PTHR10039">
    <property type="entry name" value="AMELOGENIN"/>
    <property type="match status" value="1"/>
</dbReference>
<organism evidence="1 2">
    <name type="scientific">Botryotinia convoluta</name>
    <dbReference type="NCBI Taxonomy" id="54673"/>
    <lineage>
        <taxon>Eukaryota</taxon>
        <taxon>Fungi</taxon>
        <taxon>Dikarya</taxon>
        <taxon>Ascomycota</taxon>
        <taxon>Pezizomycotina</taxon>
        <taxon>Leotiomycetes</taxon>
        <taxon>Helotiales</taxon>
        <taxon>Sclerotiniaceae</taxon>
        <taxon>Botryotinia</taxon>
    </lineage>
</organism>
<dbReference type="OrthoDB" id="3539865at2759"/>
<reference evidence="1 2" key="1">
    <citation type="submission" date="2017-12" db="EMBL/GenBank/DDBJ databases">
        <title>Comparative genomics of Botrytis spp.</title>
        <authorList>
            <person name="Valero-Jimenez C.A."/>
            <person name="Tapia P."/>
            <person name="Veloso J."/>
            <person name="Silva-Moreno E."/>
            <person name="Staats M."/>
            <person name="Valdes J.H."/>
            <person name="Van Kan J.A.L."/>
        </authorList>
    </citation>
    <scope>NUCLEOTIDE SEQUENCE [LARGE SCALE GENOMIC DNA]</scope>
    <source>
        <strain evidence="1 2">MUCL11595</strain>
    </source>
</reference>
<accession>A0A4Z1HJY6</accession>
<dbReference type="PANTHER" id="PTHR10039:SF16">
    <property type="entry name" value="GPI INOSITOL-DEACYLASE"/>
    <property type="match status" value="1"/>
</dbReference>
<name>A0A4Z1HJY6_9HELO</name>
<comment type="caution">
    <text evidence="1">The sequence shown here is derived from an EMBL/GenBank/DDBJ whole genome shotgun (WGS) entry which is preliminary data.</text>
</comment>
<gene>
    <name evidence="1" type="ORF">BCON_0403g00070</name>
</gene>